<dbReference type="AlphaFoldDB" id="A0A4C1W6W8"/>
<reference evidence="1 2" key="1">
    <citation type="journal article" date="2019" name="Commun. Biol.">
        <title>The bagworm genome reveals a unique fibroin gene that provides high tensile strength.</title>
        <authorList>
            <person name="Kono N."/>
            <person name="Nakamura H."/>
            <person name="Ohtoshi R."/>
            <person name="Tomita M."/>
            <person name="Numata K."/>
            <person name="Arakawa K."/>
        </authorList>
    </citation>
    <scope>NUCLEOTIDE SEQUENCE [LARGE SCALE GENOMIC DNA]</scope>
</reference>
<organism evidence="1 2">
    <name type="scientific">Eumeta variegata</name>
    <name type="common">Bagworm moth</name>
    <name type="synonym">Eumeta japonica</name>
    <dbReference type="NCBI Taxonomy" id="151549"/>
    <lineage>
        <taxon>Eukaryota</taxon>
        <taxon>Metazoa</taxon>
        <taxon>Ecdysozoa</taxon>
        <taxon>Arthropoda</taxon>
        <taxon>Hexapoda</taxon>
        <taxon>Insecta</taxon>
        <taxon>Pterygota</taxon>
        <taxon>Neoptera</taxon>
        <taxon>Endopterygota</taxon>
        <taxon>Lepidoptera</taxon>
        <taxon>Glossata</taxon>
        <taxon>Ditrysia</taxon>
        <taxon>Tineoidea</taxon>
        <taxon>Psychidae</taxon>
        <taxon>Oiketicinae</taxon>
        <taxon>Eumeta</taxon>
    </lineage>
</organism>
<keyword evidence="2" id="KW-1185">Reference proteome</keyword>
<evidence type="ECO:0000313" key="1">
    <source>
        <dbReference type="EMBL" id="GBP46811.1"/>
    </source>
</evidence>
<proteinExistence type="predicted"/>
<gene>
    <name evidence="1" type="ORF">EVAR_10779_1</name>
</gene>
<dbReference type="Proteomes" id="UP000299102">
    <property type="component" value="Unassembled WGS sequence"/>
</dbReference>
<name>A0A4C1W6W8_EUMVA</name>
<sequence length="267" mass="29947">MHKYELPVQSTSEILANDLDNTISESRIQRHKGETPIPIQLAIGKLCVTARVSDASKYEVIVNLTETRVLARLSPGRGPSPLEGARVPFSRYLEAIVPDDTVARDAAPFPARRFLCLALGLGTSRRRVSLHGLKARAIGREIWAAPDKQLLPLGRFIKKLTYPYRSLASSSWMYYEAVGLGCGARRSRFSGERALRKQSPARRRRHRHYLIHINSPILVFCPSSTRSRRRGSCQSDGFSSAARMASIYEAEGFDVRPLYIGSWPLRI</sequence>
<protein>
    <submittedName>
        <fullName evidence="1">Uncharacterized protein</fullName>
    </submittedName>
</protein>
<comment type="caution">
    <text evidence="1">The sequence shown here is derived from an EMBL/GenBank/DDBJ whole genome shotgun (WGS) entry which is preliminary data.</text>
</comment>
<evidence type="ECO:0000313" key="2">
    <source>
        <dbReference type="Proteomes" id="UP000299102"/>
    </source>
</evidence>
<dbReference type="EMBL" id="BGZK01000489">
    <property type="protein sequence ID" value="GBP46811.1"/>
    <property type="molecule type" value="Genomic_DNA"/>
</dbReference>
<accession>A0A4C1W6W8</accession>